<evidence type="ECO:0000259" key="11">
    <source>
        <dbReference type="SMART" id="SM00845"/>
    </source>
</evidence>
<evidence type="ECO:0000256" key="6">
    <source>
        <dbReference type="ARBA" id="ARBA00022917"/>
    </source>
</evidence>
<comment type="catalytic activity">
    <reaction evidence="9 10">
        <text>L-glutamyl-tRNA(Gln) + L-glutamine + ATP + H2O = L-glutaminyl-tRNA(Gln) + L-glutamate + ADP + phosphate + H(+)</text>
        <dbReference type="Rhea" id="RHEA:17521"/>
        <dbReference type="Rhea" id="RHEA-COMP:9681"/>
        <dbReference type="Rhea" id="RHEA-COMP:9684"/>
        <dbReference type="ChEBI" id="CHEBI:15377"/>
        <dbReference type="ChEBI" id="CHEBI:15378"/>
        <dbReference type="ChEBI" id="CHEBI:29985"/>
        <dbReference type="ChEBI" id="CHEBI:30616"/>
        <dbReference type="ChEBI" id="CHEBI:43474"/>
        <dbReference type="ChEBI" id="CHEBI:58359"/>
        <dbReference type="ChEBI" id="CHEBI:78520"/>
        <dbReference type="ChEBI" id="CHEBI:78521"/>
        <dbReference type="ChEBI" id="CHEBI:456216"/>
    </reaction>
</comment>
<dbReference type="InterPro" id="IPR017958">
    <property type="entry name" value="Gln-tRNA_amidoTrfase_suB_CS"/>
</dbReference>
<dbReference type="Gene3D" id="1.10.10.410">
    <property type="match status" value="1"/>
</dbReference>
<name>A0A1M4U1P1_9THEO</name>
<reference evidence="13" key="1">
    <citation type="submission" date="2016-11" db="EMBL/GenBank/DDBJ databases">
        <authorList>
            <person name="Varghese N."/>
            <person name="Submissions S."/>
        </authorList>
    </citation>
    <scope>NUCLEOTIDE SEQUENCE [LARGE SCALE GENOMIC DNA]</scope>
    <source>
        <strain evidence="13">DSM 18761</strain>
    </source>
</reference>
<dbReference type="NCBIfam" id="NF004014">
    <property type="entry name" value="PRK05477.1-4"/>
    <property type="match status" value="1"/>
</dbReference>
<dbReference type="Pfam" id="PF02637">
    <property type="entry name" value="GatB_Yqey"/>
    <property type="match status" value="1"/>
</dbReference>
<keyword evidence="12" id="KW-0808">Transferase</keyword>
<dbReference type="GO" id="GO:0005524">
    <property type="term" value="F:ATP binding"/>
    <property type="evidence" value="ECO:0007669"/>
    <property type="project" value="UniProtKB-KW"/>
</dbReference>
<dbReference type="FunFam" id="1.10.150.380:FF:000001">
    <property type="entry name" value="Aspartyl/glutamyl-tRNA(Asn/Gln) amidotransferase subunit B"/>
    <property type="match status" value="1"/>
</dbReference>
<protein>
    <recommendedName>
        <fullName evidence="10">Aspartyl/glutamyl-tRNA(Asn/Gln) amidotransferase subunit B</fullName>
        <shortName evidence="10">Asp/Glu-ADT subunit B</shortName>
        <ecNumber evidence="10">6.3.5.-</ecNumber>
    </recommendedName>
</protein>
<dbReference type="EC" id="6.3.5.-" evidence="10"/>
<comment type="subunit">
    <text evidence="2 10">Heterotrimer of A, B and C subunits.</text>
</comment>
<evidence type="ECO:0000313" key="12">
    <source>
        <dbReference type="EMBL" id="SHE50721.1"/>
    </source>
</evidence>
<dbReference type="NCBIfam" id="NF004012">
    <property type="entry name" value="PRK05477.1-2"/>
    <property type="match status" value="1"/>
</dbReference>
<dbReference type="InterPro" id="IPR006075">
    <property type="entry name" value="Asn/Gln-tRNA_Trfase_suB/E_cat"/>
</dbReference>
<dbReference type="SUPFAM" id="SSF89095">
    <property type="entry name" value="GatB/YqeY motif"/>
    <property type="match status" value="1"/>
</dbReference>
<evidence type="ECO:0000256" key="10">
    <source>
        <dbReference type="HAMAP-Rule" id="MF_00121"/>
    </source>
</evidence>
<keyword evidence="13" id="KW-1185">Reference proteome</keyword>
<dbReference type="NCBIfam" id="NF004015">
    <property type="entry name" value="PRK05477.1-5"/>
    <property type="match status" value="1"/>
</dbReference>
<keyword evidence="6 10" id="KW-0648">Protein biosynthesis</keyword>
<evidence type="ECO:0000256" key="1">
    <source>
        <dbReference type="ARBA" id="ARBA00005306"/>
    </source>
</evidence>
<dbReference type="AlphaFoldDB" id="A0A1M4U1P1"/>
<dbReference type="Proteomes" id="UP000184127">
    <property type="component" value="Unassembled WGS sequence"/>
</dbReference>
<dbReference type="FunFam" id="1.10.10.410:FF:000001">
    <property type="entry name" value="Aspartyl/glutamyl-tRNA(Asn/Gln) amidotransferase subunit B"/>
    <property type="match status" value="1"/>
</dbReference>
<dbReference type="GO" id="GO:0050566">
    <property type="term" value="F:asparaginyl-tRNA synthase (glutamine-hydrolyzing) activity"/>
    <property type="evidence" value="ECO:0007669"/>
    <property type="project" value="RHEA"/>
</dbReference>
<accession>A0A1M4U1P1</accession>
<evidence type="ECO:0000256" key="7">
    <source>
        <dbReference type="ARBA" id="ARBA00024799"/>
    </source>
</evidence>
<dbReference type="GO" id="GO:0016740">
    <property type="term" value="F:transferase activity"/>
    <property type="evidence" value="ECO:0007669"/>
    <property type="project" value="UniProtKB-KW"/>
</dbReference>
<dbReference type="Pfam" id="PF02934">
    <property type="entry name" value="GatB_N"/>
    <property type="match status" value="1"/>
</dbReference>
<evidence type="ECO:0000256" key="4">
    <source>
        <dbReference type="ARBA" id="ARBA00022741"/>
    </source>
</evidence>
<evidence type="ECO:0000256" key="5">
    <source>
        <dbReference type="ARBA" id="ARBA00022840"/>
    </source>
</evidence>
<evidence type="ECO:0000256" key="2">
    <source>
        <dbReference type="ARBA" id="ARBA00011123"/>
    </source>
</evidence>
<dbReference type="PROSITE" id="PS01234">
    <property type="entry name" value="GATB"/>
    <property type="match status" value="1"/>
</dbReference>
<dbReference type="InterPro" id="IPR042114">
    <property type="entry name" value="GatB_C_1"/>
</dbReference>
<comment type="similarity">
    <text evidence="1 10">Belongs to the GatB/GatE family. GatB subfamily.</text>
</comment>
<dbReference type="InterPro" id="IPR014746">
    <property type="entry name" value="Gln_synth/guanido_kin_cat_dom"/>
</dbReference>
<dbReference type="RefSeq" id="WP_072967308.1">
    <property type="nucleotide sequence ID" value="NZ_FQUR01000007.1"/>
</dbReference>
<comment type="function">
    <text evidence="7 10">Allows the formation of correctly charged Asn-tRNA(Asn) or Gln-tRNA(Gln) through the transamidation of misacylated Asp-tRNA(Asn) or Glu-tRNA(Gln) in organisms which lack either or both of asparaginyl-tRNA or glutaminyl-tRNA synthetases. The reaction takes place in the presence of glutamine and ATP through an activated phospho-Asp-tRNA(Asn) or phospho-Glu-tRNA(Gln).</text>
</comment>
<dbReference type="InterPro" id="IPR017959">
    <property type="entry name" value="Asn/Gln-tRNA_amidoTrfase_suB/E"/>
</dbReference>
<evidence type="ECO:0000256" key="9">
    <source>
        <dbReference type="ARBA" id="ARBA00047913"/>
    </source>
</evidence>
<evidence type="ECO:0000256" key="8">
    <source>
        <dbReference type="ARBA" id="ARBA00047380"/>
    </source>
</evidence>
<proteinExistence type="inferred from homology"/>
<organism evidence="12 13">
    <name type="scientific">Thermoanaerobacter uzonensis DSM 18761</name>
    <dbReference type="NCBI Taxonomy" id="1123369"/>
    <lineage>
        <taxon>Bacteria</taxon>
        <taxon>Bacillati</taxon>
        <taxon>Bacillota</taxon>
        <taxon>Clostridia</taxon>
        <taxon>Thermoanaerobacterales</taxon>
        <taxon>Thermoanaerobacteraceae</taxon>
        <taxon>Thermoanaerobacter</taxon>
    </lineage>
</organism>
<feature type="domain" description="Asn/Gln amidotransferase" evidence="11">
    <location>
        <begin position="326"/>
        <end position="473"/>
    </location>
</feature>
<dbReference type="SMART" id="SM00845">
    <property type="entry name" value="GatB_Yqey"/>
    <property type="match status" value="1"/>
</dbReference>
<dbReference type="InterPro" id="IPR023168">
    <property type="entry name" value="GatB_Yqey_C_2"/>
</dbReference>
<evidence type="ECO:0000313" key="13">
    <source>
        <dbReference type="Proteomes" id="UP000184127"/>
    </source>
</evidence>
<dbReference type="PANTHER" id="PTHR11659:SF0">
    <property type="entry name" value="GLUTAMYL-TRNA(GLN) AMIDOTRANSFERASE SUBUNIT B, MITOCHONDRIAL"/>
    <property type="match status" value="1"/>
</dbReference>
<dbReference type="InterPro" id="IPR004413">
    <property type="entry name" value="GatB"/>
</dbReference>
<evidence type="ECO:0000256" key="3">
    <source>
        <dbReference type="ARBA" id="ARBA00022598"/>
    </source>
</evidence>
<dbReference type="GO" id="GO:0050567">
    <property type="term" value="F:glutaminyl-tRNA synthase (glutamine-hydrolyzing) activity"/>
    <property type="evidence" value="ECO:0007669"/>
    <property type="project" value="UniProtKB-UniRule"/>
</dbReference>
<dbReference type="Gene3D" id="1.10.150.380">
    <property type="entry name" value="GatB domain, N-terminal subdomain"/>
    <property type="match status" value="1"/>
</dbReference>
<dbReference type="EMBL" id="FQUR01000007">
    <property type="protein sequence ID" value="SHE50721.1"/>
    <property type="molecule type" value="Genomic_DNA"/>
</dbReference>
<keyword evidence="3 10" id="KW-0436">Ligase</keyword>
<comment type="catalytic activity">
    <reaction evidence="8 10">
        <text>L-aspartyl-tRNA(Asn) + L-glutamine + ATP + H2O = L-asparaginyl-tRNA(Asn) + L-glutamate + ADP + phosphate + 2 H(+)</text>
        <dbReference type="Rhea" id="RHEA:14513"/>
        <dbReference type="Rhea" id="RHEA-COMP:9674"/>
        <dbReference type="Rhea" id="RHEA-COMP:9677"/>
        <dbReference type="ChEBI" id="CHEBI:15377"/>
        <dbReference type="ChEBI" id="CHEBI:15378"/>
        <dbReference type="ChEBI" id="CHEBI:29985"/>
        <dbReference type="ChEBI" id="CHEBI:30616"/>
        <dbReference type="ChEBI" id="CHEBI:43474"/>
        <dbReference type="ChEBI" id="CHEBI:58359"/>
        <dbReference type="ChEBI" id="CHEBI:78515"/>
        <dbReference type="ChEBI" id="CHEBI:78516"/>
        <dbReference type="ChEBI" id="CHEBI:456216"/>
    </reaction>
</comment>
<dbReference type="InterPro" id="IPR003789">
    <property type="entry name" value="Asn/Gln_tRNA_amidoTrase-B-like"/>
</dbReference>
<dbReference type="NCBIfam" id="TIGR00133">
    <property type="entry name" value="gatB"/>
    <property type="match status" value="1"/>
</dbReference>
<dbReference type="GO" id="GO:0070681">
    <property type="term" value="P:glutaminyl-tRNAGln biosynthesis via transamidation"/>
    <property type="evidence" value="ECO:0007669"/>
    <property type="project" value="TreeGrafter"/>
</dbReference>
<dbReference type="SUPFAM" id="SSF55931">
    <property type="entry name" value="Glutamine synthetase/guanido kinase"/>
    <property type="match status" value="1"/>
</dbReference>
<gene>
    <name evidence="10" type="primary">gatB</name>
    <name evidence="12" type="ORF">SAMN02745195_00577</name>
</gene>
<dbReference type="InterPro" id="IPR018027">
    <property type="entry name" value="Asn/Gln_amidotransferase"/>
</dbReference>
<dbReference type="HAMAP" id="MF_00121">
    <property type="entry name" value="GatB"/>
    <property type="match status" value="1"/>
</dbReference>
<keyword evidence="5 10" id="KW-0067">ATP-binding</keyword>
<keyword evidence="4 10" id="KW-0547">Nucleotide-binding</keyword>
<sequence>MKYEAVIGLEVHAELLTESKIFCSCTTKFGGEPNTHVCPVCLGLPGTLPVLNKKVVEYAVRAGLALNCTIANFSKMDRKNYFYPDLPKAYQISQYDLPLCSNGYVEIEVDGKVKKIGIKRIHIEEDAGKLLHENTDGSLVDYNRAGVPLIEIVSEPDMSTPEEAYQYLTKLKSILEYTEVSDCKMQEGSLRVDTNVSVRPVGSTELGTKIELKNLNSFKAVQKALEYEIKRQIKVLEEGGTIVQETRRWNESKGITEPMRTKEEAHDYRYFPEPDLVPIIVTDEWKEEIRKSLPEMPHHKRERFIAEYGLPEYDAKIITSSKKMADFFEKCVLEYDSPKTVSNWLMGEFSRLMNETGKEIDEVPVTPQMLVKLLKLIDNGVISGSIAKTVFEEMFGTGKEPEVIVEEKGLKQIANENELREIIKKVIAENPKSVEDYKNGKEKAMGFLVGQVMKATKGKANPQLTNQILKEELSK</sequence>
<dbReference type="GO" id="GO:0006412">
    <property type="term" value="P:translation"/>
    <property type="evidence" value="ECO:0007669"/>
    <property type="project" value="UniProtKB-UniRule"/>
</dbReference>
<dbReference type="PANTHER" id="PTHR11659">
    <property type="entry name" value="GLUTAMYL-TRNA GLN AMIDOTRANSFERASE SUBUNIT B MITOCHONDRIAL AND PROKARYOTIC PET112-RELATED"/>
    <property type="match status" value="1"/>
</dbReference>